<gene>
    <name evidence="1" type="ORF">BDW47DRAFT_100567</name>
</gene>
<dbReference type="InterPro" id="IPR053720">
    <property type="entry name" value="Psm_Assembly_Chaperone"/>
</dbReference>
<name>A0A2I2FKH7_ASPCN</name>
<dbReference type="OrthoDB" id="5593278at2759"/>
<proteinExistence type="predicted"/>
<protein>
    <submittedName>
        <fullName evidence="1">Uncharacterized protein</fullName>
    </submittedName>
</protein>
<sequence>MANSFDVNQLPDHLDLPFPAATKQATGVINGVQTDVMSLSFSDKILFTISQKGRLGHWLHVPLGSQNPGTDGAHTIPESADDDSLLPMASLTATSLLGGRLPGHETIGQLYARQVASIIVTKNPNEKRLLVVGIGLETAEADRDVFFGITDLALQCI</sequence>
<dbReference type="AlphaFoldDB" id="A0A2I2FKH7"/>
<dbReference type="STRING" id="41067.A0A2I2FKH7"/>
<dbReference type="GO" id="GO:0043248">
    <property type="term" value="P:proteasome assembly"/>
    <property type="evidence" value="ECO:0007669"/>
    <property type="project" value="InterPro"/>
</dbReference>
<accession>A0A2I2FKH7</accession>
<evidence type="ECO:0000313" key="1">
    <source>
        <dbReference type="EMBL" id="PLB41145.1"/>
    </source>
</evidence>
<dbReference type="InterPro" id="IPR018788">
    <property type="entry name" value="Proteasome_assmbl_chp_3"/>
</dbReference>
<organism evidence="1 2">
    <name type="scientific">Aspergillus candidus</name>
    <dbReference type="NCBI Taxonomy" id="41067"/>
    <lineage>
        <taxon>Eukaryota</taxon>
        <taxon>Fungi</taxon>
        <taxon>Dikarya</taxon>
        <taxon>Ascomycota</taxon>
        <taxon>Pezizomycotina</taxon>
        <taxon>Eurotiomycetes</taxon>
        <taxon>Eurotiomycetidae</taxon>
        <taxon>Eurotiales</taxon>
        <taxon>Aspergillaceae</taxon>
        <taxon>Aspergillus</taxon>
        <taxon>Aspergillus subgen. Circumdati</taxon>
    </lineage>
</organism>
<reference evidence="1 2" key="1">
    <citation type="submission" date="2017-12" db="EMBL/GenBank/DDBJ databases">
        <authorList>
            <consortium name="DOE Joint Genome Institute"/>
            <person name="Haridas S."/>
            <person name="Kjaerbolling I."/>
            <person name="Vesth T.C."/>
            <person name="Frisvad J.C."/>
            <person name="Nybo J.L."/>
            <person name="Theobald S."/>
            <person name="Kuo A."/>
            <person name="Bowyer P."/>
            <person name="Matsuda Y."/>
            <person name="Mondo S."/>
            <person name="Lyhne E.K."/>
            <person name="Kogle M.E."/>
            <person name="Clum A."/>
            <person name="Lipzen A."/>
            <person name="Salamov A."/>
            <person name="Ngan C.Y."/>
            <person name="Daum C."/>
            <person name="Chiniquy J."/>
            <person name="Barry K."/>
            <person name="LaButti K."/>
            <person name="Simmons B.A."/>
            <person name="Magnuson J.K."/>
            <person name="Mortensen U.H."/>
            <person name="Larsen T.O."/>
            <person name="Grigoriev I.V."/>
            <person name="Baker S.E."/>
            <person name="Andersen M.R."/>
            <person name="Nordberg H.P."/>
            <person name="Cantor M.N."/>
            <person name="Hua S.X."/>
        </authorList>
    </citation>
    <scope>NUCLEOTIDE SEQUENCE [LARGE SCALE GENOMIC DNA]</scope>
    <source>
        <strain evidence="1 2">CBS 102.13</strain>
    </source>
</reference>
<keyword evidence="2" id="KW-1185">Reference proteome</keyword>
<dbReference type="GeneID" id="36518624"/>
<dbReference type="PANTHER" id="PTHR31051">
    <property type="entry name" value="PROTEASOME ASSEMBLY CHAPERONE 3"/>
    <property type="match status" value="1"/>
</dbReference>
<dbReference type="EMBL" id="KZ559122">
    <property type="protein sequence ID" value="PLB41145.1"/>
    <property type="molecule type" value="Genomic_DNA"/>
</dbReference>
<dbReference type="Proteomes" id="UP000234585">
    <property type="component" value="Unassembled WGS sequence"/>
</dbReference>
<dbReference type="PANTHER" id="PTHR31051:SF1">
    <property type="entry name" value="PROTEASOME ASSEMBLY CHAPERONE 3"/>
    <property type="match status" value="1"/>
</dbReference>
<evidence type="ECO:0000313" key="2">
    <source>
        <dbReference type="Proteomes" id="UP000234585"/>
    </source>
</evidence>
<dbReference type="RefSeq" id="XP_024675157.1">
    <property type="nucleotide sequence ID" value="XM_024811464.1"/>
</dbReference>
<dbReference type="Gene3D" id="3.30.230.90">
    <property type="match status" value="1"/>
</dbReference>